<feature type="compositionally biased region" description="Basic and acidic residues" evidence="2">
    <location>
        <begin position="510"/>
        <end position="523"/>
    </location>
</feature>
<organism evidence="4 5">
    <name type="scientific">Hyalella azteca</name>
    <name type="common">Amphipod</name>
    <dbReference type="NCBI Taxonomy" id="294128"/>
    <lineage>
        <taxon>Eukaryota</taxon>
        <taxon>Metazoa</taxon>
        <taxon>Ecdysozoa</taxon>
        <taxon>Arthropoda</taxon>
        <taxon>Crustacea</taxon>
        <taxon>Multicrustacea</taxon>
        <taxon>Malacostraca</taxon>
        <taxon>Eumalacostraca</taxon>
        <taxon>Peracarida</taxon>
        <taxon>Amphipoda</taxon>
        <taxon>Senticaudata</taxon>
        <taxon>Talitrida</taxon>
        <taxon>Talitroidea</taxon>
        <taxon>Hyalellidae</taxon>
        <taxon>Hyalella</taxon>
    </lineage>
</organism>
<gene>
    <name evidence="5" type="primary">LOC108667361</name>
</gene>
<dbReference type="KEGG" id="hazt:108667361"/>
<evidence type="ECO:0000313" key="5">
    <source>
        <dbReference type="RefSeq" id="XP_018009868.1"/>
    </source>
</evidence>
<feature type="region of interest" description="Disordered" evidence="2">
    <location>
        <begin position="685"/>
        <end position="747"/>
    </location>
</feature>
<feature type="signal peptide" evidence="3">
    <location>
        <begin position="1"/>
        <end position="20"/>
    </location>
</feature>
<name>A0A8B7N9D4_HYAAZ</name>
<feature type="region of interest" description="Disordered" evidence="2">
    <location>
        <begin position="363"/>
        <end position="660"/>
    </location>
</feature>
<sequence length="762" mass="83313">MRVPLLVLGAVLLCAAVVLGQETSRGRGRLRELVQKARAGDAEAQALLASRRKKVVGTERPAQGGGVREREQATVAAILGGVATAPAPEATEQPSRTQGLLARTRQRGESLSAQSSRNRGGSRAQQAEVTTFRPKAPPLPTTTPAPPITEAETQLPFEEDTFADTEINLEAGNTVDLTPTNVIPSMFQPAQFGPGGRGVQAGSESIIRAPRPVAREQTTQPRTRQPHRAIQRGLETGSRSEFINLVEPAAENEEPRAPPIQTTRRYSYFDEAGNYIFGYEAEDGSFKEEIRGKDCIVNGKYGYVDPDGIRREFTYVSGNKCDPNNPESDLLPDGTRIPSGDQFLHQTQEQALTDVELSALAFNRRRRPVQQSSTIDASQQRHSSRPQVSRPRTRPAPQPERFAPQPERFTPQPERFAPQPEQFAPEPEQFSPQFAETSEPRLPEPEQAVDLTPTKVVPSMFQPAQFGSDGRGVAPAQDRFPVPDFLSSSSRSGSSQKRKESRSRQPQQPESRHEERQQERPRQEQPAAASPVDLTPTNVIPSLFRPAQFGPGGRGVQPTDAVTRPPVNFNFDQEFRSVFSHFDRQGSSNFNPKPTPRPTPPPTTPRPIPPPTPRPAPSPAPTSGPREIPSLFRPAQFSSVTSAPAPSRPRIEDNSLTLSATPQTGAQQLVFDASTGTFKTVHLQSTNNHFVAPVPTQPPRPPTQPPPPPPTTPRPPPPQTSFSQGGRALPIFEESNFRNPLPPIPTSAAEFDRFFAQFPTAG</sequence>
<feature type="compositionally biased region" description="Pro residues" evidence="2">
    <location>
        <begin position="695"/>
        <end position="719"/>
    </location>
</feature>
<dbReference type="OMA" id="KDTIPQH"/>
<dbReference type="AlphaFoldDB" id="A0A8B7N9D4"/>
<feature type="region of interest" description="Disordered" evidence="2">
    <location>
        <begin position="319"/>
        <end position="340"/>
    </location>
</feature>
<evidence type="ECO:0000256" key="2">
    <source>
        <dbReference type="SAM" id="MobiDB-lite"/>
    </source>
</evidence>
<dbReference type="RefSeq" id="XP_018009868.1">
    <property type="nucleotide sequence ID" value="XM_018154379.2"/>
</dbReference>
<dbReference type="GO" id="GO:0042302">
    <property type="term" value="F:structural constituent of cuticle"/>
    <property type="evidence" value="ECO:0007669"/>
    <property type="project" value="UniProtKB-UniRule"/>
</dbReference>
<protein>
    <submittedName>
        <fullName evidence="5">Pollen-specific leucine-rich repeat extensin-like protein 3</fullName>
    </submittedName>
</protein>
<feature type="compositionally biased region" description="Pro residues" evidence="2">
    <location>
        <begin position="135"/>
        <end position="147"/>
    </location>
</feature>
<keyword evidence="1" id="KW-0193">Cuticle</keyword>
<evidence type="ECO:0000256" key="3">
    <source>
        <dbReference type="SAM" id="SignalP"/>
    </source>
</evidence>
<dbReference type="OrthoDB" id="7222477at2759"/>
<keyword evidence="3" id="KW-0732">Signal</keyword>
<accession>A0A8B7N9D4</accession>
<dbReference type="InterPro" id="IPR000618">
    <property type="entry name" value="Insect_cuticle"/>
</dbReference>
<evidence type="ECO:0000256" key="1">
    <source>
        <dbReference type="PROSITE-ProRule" id="PRU00497"/>
    </source>
</evidence>
<keyword evidence="4" id="KW-1185">Reference proteome</keyword>
<feature type="compositionally biased region" description="Polar residues" evidence="2">
    <location>
        <begin position="109"/>
        <end position="129"/>
    </location>
</feature>
<feature type="chain" id="PRO_5034941705" evidence="3">
    <location>
        <begin position="21"/>
        <end position="762"/>
    </location>
</feature>
<evidence type="ECO:0000313" key="4">
    <source>
        <dbReference type="Proteomes" id="UP000694843"/>
    </source>
</evidence>
<dbReference type="PROSITE" id="PS51155">
    <property type="entry name" value="CHIT_BIND_RR_2"/>
    <property type="match status" value="1"/>
</dbReference>
<dbReference type="Proteomes" id="UP000694843">
    <property type="component" value="Unplaced"/>
</dbReference>
<feature type="region of interest" description="Disordered" evidence="2">
    <location>
        <begin position="212"/>
        <end position="237"/>
    </location>
</feature>
<proteinExistence type="predicted"/>
<reference evidence="5" key="1">
    <citation type="submission" date="2025-08" db="UniProtKB">
        <authorList>
            <consortium name="RefSeq"/>
        </authorList>
    </citation>
    <scope>IDENTIFICATION</scope>
    <source>
        <tissue evidence="5">Whole organism</tissue>
    </source>
</reference>
<dbReference type="Pfam" id="PF00379">
    <property type="entry name" value="Chitin_bind_4"/>
    <property type="match status" value="1"/>
</dbReference>
<feature type="compositionally biased region" description="Polar residues" evidence="2">
    <location>
        <begin position="369"/>
        <end position="387"/>
    </location>
</feature>
<feature type="compositionally biased region" description="Pro residues" evidence="2">
    <location>
        <begin position="593"/>
        <end position="622"/>
    </location>
</feature>
<dbReference type="GeneID" id="108667361"/>
<feature type="region of interest" description="Disordered" evidence="2">
    <location>
        <begin position="84"/>
        <end position="148"/>
    </location>
</feature>
<feature type="compositionally biased region" description="Low complexity" evidence="2">
    <location>
        <begin position="416"/>
        <end position="434"/>
    </location>
</feature>